<evidence type="ECO:0000256" key="1">
    <source>
        <dbReference type="ARBA" id="ARBA00000085"/>
    </source>
</evidence>
<dbReference type="InterPro" id="IPR001789">
    <property type="entry name" value="Sig_transdc_resp-reg_receiver"/>
</dbReference>
<dbReference type="InterPro" id="IPR000014">
    <property type="entry name" value="PAS"/>
</dbReference>
<keyword evidence="10" id="KW-1185">Reference proteome</keyword>
<dbReference type="PROSITE" id="PS50112">
    <property type="entry name" value="PAS"/>
    <property type="match status" value="1"/>
</dbReference>
<evidence type="ECO:0000256" key="3">
    <source>
        <dbReference type="ARBA" id="ARBA00022553"/>
    </source>
</evidence>
<feature type="domain" description="Histidine kinase" evidence="5">
    <location>
        <begin position="429"/>
        <end position="647"/>
    </location>
</feature>
<feature type="domain" description="Response regulatory" evidence="6">
    <location>
        <begin position="667"/>
        <end position="780"/>
    </location>
</feature>
<keyword evidence="3 4" id="KW-0597">Phosphoprotein</keyword>
<dbReference type="InterPro" id="IPR013655">
    <property type="entry name" value="PAS_fold_3"/>
</dbReference>
<proteinExistence type="predicted"/>
<dbReference type="SUPFAM" id="SSF55874">
    <property type="entry name" value="ATPase domain of HSP90 chaperone/DNA topoisomerase II/histidine kinase"/>
    <property type="match status" value="1"/>
</dbReference>
<dbReference type="SMART" id="SM00387">
    <property type="entry name" value="HATPase_c"/>
    <property type="match status" value="1"/>
</dbReference>
<evidence type="ECO:0000256" key="2">
    <source>
        <dbReference type="ARBA" id="ARBA00012438"/>
    </source>
</evidence>
<dbReference type="RefSeq" id="WP_174471472.1">
    <property type="nucleotide sequence ID" value="NZ_JAGINN010000005.1"/>
</dbReference>
<dbReference type="InterPro" id="IPR005467">
    <property type="entry name" value="His_kinase_dom"/>
</dbReference>
<organism evidence="9 10">
    <name type="scientific">Azospirillum melinis</name>
    <dbReference type="NCBI Taxonomy" id="328839"/>
    <lineage>
        <taxon>Bacteria</taxon>
        <taxon>Pseudomonadati</taxon>
        <taxon>Pseudomonadota</taxon>
        <taxon>Alphaproteobacteria</taxon>
        <taxon>Rhodospirillales</taxon>
        <taxon>Azospirillaceae</taxon>
        <taxon>Azospirillum</taxon>
    </lineage>
</organism>
<accession>A0ABX2KHU6</accession>
<comment type="catalytic activity">
    <reaction evidence="1">
        <text>ATP + protein L-histidine = ADP + protein N-phospho-L-histidine.</text>
        <dbReference type="EC" id="2.7.13.3"/>
    </reaction>
</comment>
<gene>
    <name evidence="9" type="ORF">GBZ48_13150</name>
</gene>
<dbReference type="PANTHER" id="PTHR43065">
    <property type="entry name" value="SENSOR HISTIDINE KINASE"/>
    <property type="match status" value="1"/>
</dbReference>
<dbReference type="InterPro" id="IPR035965">
    <property type="entry name" value="PAS-like_dom_sf"/>
</dbReference>
<dbReference type="Pfam" id="PF08448">
    <property type="entry name" value="PAS_4"/>
    <property type="match status" value="2"/>
</dbReference>
<dbReference type="PROSITE" id="PS50109">
    <property type="entry name" value="HIS_KIN"/>
    <property type="match status" value="1"/>
</dbReference>
<feature type="domain" description="PAS" evidence="7">
    <location>
        <begin position="136"/>
        <end position="207"/>
    </location>
</feature>
<dbReference type="SUPFAM" id="SSF52172">
    <property type="entry name" value="CheY-like"/>
    <property type="match status" value="1"/>
</dbReference>
<dbReference type="SUPFAM" id="SSF55785">
    <property type="entry name" value="PYP-like sensor domain (PAS domain)"/>
    <property type="match status" value="3"/>
</dbReference>
<evidence type="ECO:0000259" key="8">
    <source>
        <dbReference type="PROSITE" id="PS50113"/>
    </source>
</evidence>
<evidence type="ECO:0000313" key="9">
    <source>
        <dbReference type="EMBL" id="NUB00235.1"/>
    </source>
</evidence>
<dbReference type="PROSITE" id="PS50113">
    <property type="entry name" value="PAC"/>
    <property type="match status" value="1"/>
</dbReference>
<dbReference type="Gene3D" id="3.30.450.20">
    <property type="entry name" value="PAS domain"/>
    <property type="match status" value="3"/>
</dbReference>
<comment type="caution">
    <text evidence="9">The sequence shown here is derived from an EMBL/GenBank/DDBJ whole genome shotgun (WGS) entry which is preliminary data.</text>
</comment>
<dbReference type="InterPro" id="IPR011006">
    <property type="entry name" value="CheY-like_superfamily"/>
</dbReference>
<dbReference type="InterPro" id="IPR003594">
    <property type="entry name" value="HATPase_dom"/>
</dbReference>
<dbReference type="InterPro" id="IPR036097">
    <property type="entry name" value="HisK_dim/P_sf"/>
</dbReference>
<dbReference type="EC" id="2.7.13.3" evidence="2"/>
<dbReference type="Gene3D" id="3.30.565.10">
    <property type="entry name" value="Histidine kinase-like ATPase, C-terminal domain"/>
    <property type="match status" value="1"/>
</dbReference>
<evidence type="ECO:0000259" key="5">
    <source>
        <dbReference type="PROSITE" id="PS50109"/>
    </source>
</evidence>
<dbReference type="InterPro" id="IPR013656">
    <property type="entry name" value="PAS_4"/>
</dbReference>
<dbReference type="Pfam" id="PF08447">
    <property type="entry name" value="PAS_3"/>
    <property type="match status" value="1"/>
</dbReference>
<dbReference type="SUPFAM" id="SSF47384">
    <property type="entry name" value="Homodimeric domain of signal transducing histidine kinase"/>
    <property type="match status" value="1"/>
</dbReference>
<reference evidence="9 10" key="1">
    <citation type="submission" date="2019-10" db="EMBL/GenBank/DDBJ databases">
        <title>Genome sequence of Azospirillum melinis.</title>
        <authorList>
            <person name="Ambrosini A."/>
            <person name="Sant'Anna F.H."/>
            <person name="Cassan F.D."/>
            <person name="Souza E.M."/>
            <person name="Passaglia L.M.P."/>
        </authorList>
    </citation>
    <scope>NUCLEOTIDE SEQUENCE [LARGE SCALE GENOMIC DNA]</scope>
    <source>
        <strain evidence="9 10">TMCY0552</strain>
    </source>
</reference>
<sequence length="787" mass="85901">MMRLGTTAGSAFDTLTDNAPIGFAFFDRDHRYTKVNAALATINGIPADAHVGRTLEELLPETARTVGPIIDRVFTTGDAVGGFEMDGETPASPGARRTWLLGFFPVPGEDGAVAHVGATVVEITDRKRAEAELRQSEERLRLATEHAEIGLWDVDEVNQKLHWPPIVKAMFGISADVPVSMRDYYEGLHPDDHEATAAAYAAAADPNRRSLYDVEYRTIGKEDGVVRWVAAKGRGVFDETGRCLRVIGTAMDVTERKRVEAELRELNEALEHRVAEALAGRKVLADVVDGTDIFVQVADLDYNWLAINRAASAEFARIFGVRKPKVGDNMLALLERQPEHQAAVREVWSRALAGKEFVQTDEFGDPSLDRRYYEMRFRSLRDAEGRLIGAYQFVSDVTERLREQHRLREAETALAQAQKMEAVGQLTGGIAHDFNNLLQGVVGSFDLIRRKSTDHEHVQRWAEAGLKAAQRGSRLSGQLLAFSRAQKIELKPVPLSDLVSAFREMIASTIGPHIKVSLDLKTDGIRVLGDEVQIEMAVLNLALNARDAMPEGGELTISTRPVSLAGDRELADGDYVELAVRDTGTGMPPEVVARAFDPFFTTKGVGKGTGLGLSQVYGAMRQAGGTVRIDTRPGEGTTMRLLLRRTDDLAERTADEGRVTAKGLSARILVVDDDPDVRHFLVESLGGLGFAVTQAEDGSAGLKELERSAPDLMILDFAMPGLNGAEVAKQAQACRPDMPIIFVTGFADSAALEEVVGSNIPVLRKPFQIDEFERMLLAALQGSAPTS</sequence>
<dbReference type="CDD" id="cd00082">
    <property type="entry name" value="HisKA"/>
    <property type="match status" value="1"/>
</dbReference>
<dbReference type="Proteomes" id="UP000605086">
    <property type="component" value="Unassembled WGS sequence"/>
</dbReference>
<dbReference type="CDD" id="cd00130">
    <property type="entry name" value="PAS"/>
    <property type="match status" value="1"/>
</dbReference>
<dbReference type="Gene3D" id="1.10.287.130">
    <property type="match status" value="1"/>
</dbReference>
<dbReference type="NCBIfam" id="TIGR00229">
    <property type="entry name" value="sensory_box"/>
    <property type="match status" value="3"/>
</dbReference>
<dbReference type="Pfam" id="PF00072">
    <property type="entry name" value="Response_reg"/>
    <property type="match status" value="1"/>
</dbReference>
<feature type="modified residue" description="4-aspartylphosphate" evidence="4">
    <location>
        <position position="716"/>
    </location>
</feature>
<dbReference type="PROSITE" id="PS50110">
    <property type="entry name" value="RESPONSE_REGULATORY"/>
    <property type="match status" value="1"/>
</dbReference>
<feature type="domain" description="PAC" evidence="8">
    <location>
        <begin position="212"/>
        <end position="265"/>
    </location>
</feature>
<dbReference type="InterPro" id="IPR036890">
    <property type="entry name" value="HATPase_C_sf"/>
</dbReference>
<dbReference type="EMBL" id="WHOS01000014">
    <property type="protein sequence ID" value="NUB00235.1"/>
    <property type="molecule type" value="Genomic_DNA"/>
</dbReference>
<dbReference type="Gene3D" id="3.40.50.2300">
    <property type="match status" value="1"/>
</dbReference>
<name>A0ABX2KHU6_9PROT</name>
<protein>
    <recommendedName>
        <fullName evidence="2">histidine kinase</fullName>
        <ecNumber evidence="2">2.7.13.3</ecNumber>
    </recommendedName>
</protein>
<evidence type="ECO:0000259" key="7">
    <source>
        <dbReference type="PROSITE" id="PS50112"/>
    </source>
</evidence>
<dbReference type="InterPro" id="IPR000700">
    <property type="entry name" value="PAS-assoc_C"/>
</dbReference>
<dbReference type="InterPro" id="IPR004358">
    <property type="entry name" value="Sig_transdc_His_kin-like_C"/>
</dbReference>
<dbReference type="SMART" id="SM00091">
    <property type="entry name" value="PAS"/>
    <property type="match status" value="3"/>
</dbReference>
<dbReference type="PRINTS" id="PR00344">
    <property type="entry name" value="BCTRLSENSOR"/>
</dbReference>
<dbReference type="SMART" id="SM00388">
    <property type="entry name" value="HisKA"/>
    <property type="match status" value="1"/>
</dbReference>
<dbReference type="InterPro" id="IPR003661">
    <property type="entry name" value="HisK_dim/P_dom"/>
</dbReference>
<dbReference type="PANTHER" id="PTHR43065:SF42">
    <property type="entry name" value="TWO-COMPONENT SENSOR PPRA"/>
    <property type="match status" value="1"/>
</dbReference>
<evidence type="ECO:0000259" key="6">
    <source>
        <dbReference type="PROSITE" id="PS50110"/>
    </source>
</evidence>
<dbReference type="Pfam" id="PF02518">
    <property type="entry name" value="HATPase_c"/>
    <property type="match status" value="1"/>
</dbReference>
<evidence type="ECO:0000256" key="4">
    <source>
        <dbReference type="PROSITE-ProRule" id="PRU00169"/>
    </source>
</evidence>
<evidence type="ECO:0000313" key="10">
    <source>
        <dbReference type="Proteomes" id="UP000605086"/>
    </source>
</evidence>
<dbReference type="SMART" id="SM00448">
    <property type="entry name" value="REC"/>
    <property type="match status" value="1"/>
</dbReference>